<evidence type="ECO:0000256" key="1">
    <source>
        <dbReference type="ARBA" id="ARBA00022842"/>
    </source>
</evidence>
<dbReference type="InterPro" id="IPR051619">
    <property type="entry name" value="TypeII_TA_RNase_PINc/VapC"/>
</dbReference>
<gene>
    <name evidence="3" type="ORF">SAMN06265219_110122</name>
</gene>
<sequence length="139" mass="16097">MKIPVIDACFAVKWFLPEDGSENARRFFSGLDNFVVPDLFLIEIDNILSKKVRRKELDISGAEKIFSIIRNLPFITVPYEKLSKEVFFISTRFPVTQYDACYLALAVEYDGRFYTADKRFLRGVENTAYSEFVIGLDEL</sequence>
<dbReference type="Gene3D" id="3.40.50.1010">
    <property type="entry name" value="5'-nuclease"/>
    <property type="match status" value="1"/>
</dbReference>
<evidence type="ECO:0000313" key="3">
    <source>
        <dbReference type="EMBL" id="SMO78509.1"/>
    </source>
</evidence>
<evidence type="ECO:0000259" key="2">
    <source>
        <dbReference type="Pfam" id="PF01850"/>
    </source>
</evidence>
<feature type="domain" description="PIN" evidence="2">
    <location>
        <begin position="5"/>
        <end position="122"/>
    </location>
</feature>
<dbReference type="RefSeq" id="WP_142454936.1">
    <property type="nucleotide sequence ID" value="NZ_FXTP01000010.1"/>
</dbReference>
<dbReference type="InterPro" id="IPR029060">
    <property type="entry name" value="PIN-like_dom_sf"/>
</dbReference>
<proteinExistence type="predicted"/>
<organism evidence="3 4">
    <name type="scientific">Gracilimonas mengyeensis</name>
    <dbReference type="NCBI Taxonomy" id="1302730"/>
    <lineage>
        <taxon>Bacteria</taxon>
        <taxon>Pseudomonadati</taxon>
        <taxon>Balneolota</taxon>
        <taxon>Balneolia</taxon>
        <taxon>Balneolales</taxon>
        <taxon>Balneolaceae</taxon>
        <taxon>Gracilimonas</taxon>
    </lineage>
</organism>
<name>A0A521E3J6_9BACT</name>
<dbReference type="InterPro" id="IPR002716">
    <property type="entry name" value="PIN_dom"/>
</dbReference>
<dbReference type="PANTHER" id="PTHR35901">
    <property type="entry name" value="RIBONUCLEASE VAPC3"/>
    <property type="match status" value="1"/>
</dbReference>
<dbReference type="AlphaFoldDB" id="A0A521E3J6"/>
<dbReference type="EMBL" id="FXTP01000010">
    <property type="protein sequence ID" value="SMO78509.1"/>
    <property type="molecule type" value="Genomic_DNA"/>
</dbReference>
<dbReference type="InterPro" id="IPR044153">
    <property type="entry name" value="PIN_Pae0151-like"/>
</dbReference>
<protein>
    <submittedName>
        <fullName evidence="3">Predicted nucleic acid-binding protein, contains PIN domain</fullName>
    </submittedName>
</protein>
<dbReference type="SUPFAM" id="SSF88723">
    <property type="entry name" value="PIN domain-like"/>
    <property type="match status" value="1"/>
</dbReference>
<keyword evidence="4" id="KW-1185">Reference proteome</keyword>
<keyword evidence="1" id="KW-0460">Magnesium</keyword>
<dbReference type="CDD" id="cd09873">
    <property type="entry name" value="PIN_Pae0151-like"/>
    <property type="match status" value="1"/>
</dbReference>
<reference evidence="3 4" key="1">
    <citation type="submission" date="2017-05" db="EMBL/GenBank/DDBJ databases">
        <authorList>
            <person name="Varghese N."/>
            <person name="Submissions S."/>
        </authorList>
    </citation>
    <scope>NUCLEOTIDE SEQUENCE [LARGE SCALE GENOMIC DNA]</scope>
    <source>
        <strain evidence="3 4">DSM 21985</strain>
    </source>
</reference>
<dbReference type="Pfam" id="PF01850">
    <property type="entry name" value="PIN"/>
    <property type="match status" value="1"/>
</dbReference>
<dbReference type="Proteomes" id="UP000317557">
    <property type="component" value="Unassembled WGS sequence"/>
</dbReference>
<evidence type="ECO:0000313" key="4">
    <source>
        <dbReference type="Proteomes" id="UP000317557"/>
    </source>
</evidence>
<accession>A0A521E3J6</accession>
<dbReference type="PANTHER" id="PTHR35901:SF1">
    <property type="entry name" value="EXONUCLEASE VAPC9"/>
    <property type="match status" value="1"/>
</dbReference>
<dbReference type="OrthoDB" id="1524147at2"/>